<dbReference type="Gene3D" id="2.40.100.20">
    <property type="match status" value="1"/>
</dbReference>
<evidence type="ECO:0008006" key="3">
    <source>
        <dbReference type="Google" id="ProtNLM"/>
    </source>
</evidence>
<proteinExistence type="predicted"/>
<organism evidence="1 2">
    <name type="scientific">Poseidonocella pacifica</name>
    <dbReference type="NCBI Taxonomy" id="871651"/>
    <lineage>
        <taxon>Bacteria</taxon>
        <taxon>Pseudomonadati</taxon>
        <taxon>Pseudomonadota</taxon>
        <taxon>Alphaproteobacteria</taxon>
        <taxon>Rhodobacterales</taxon>
        <taxon>Roseobacteraceae</taxon>
        <taxon>Poseidonocella</taxon>
    </lineage>
</organism>
<dbReference type="EMBL" id="FOJU01000008">
    <property type="protein sequence ID" value="SFB16970.1"/>
    <property type="molecule type" value="Genomic_DNA"/>
</dbReference>
<dbReference type="OrthoDB" id="2082589at2"/>
<protein>
    <recommendedName>
        <fullName evidence="3">Cyclophilin-like superfamily protein</fullName>
    </recommendedName>
</protein>
<accession>A0A1I0YX58</accession>
<evidence type="ECO:0000313" key="2">
    <source>
        <dbReference type="Proteomes" id="UP000198796"/>
    </source>
</evidence>
<dbReference type="InterPro" id="IPR024532">
    <property type="entry name" value="DUF3830"/>
</dbReference>
<sequence length="136" mass="14765">MTDLVIHAGDFTFDAKFEADAPNTVAAFRAAMPFVSQIVHVRWSGEGVWIPLGEHDFGVGYENHTCYPAPGQIILYPGSISETEILLAYGGVNFASEVGQLAGNHFITLTSGLENLATLGRATLWKGAHDIRFELK</sequence>
<dbReference type="Pfam" id="PF12903">
    <property type="entry name" value="DUF3830"/>
    <property type="match status" value="1"/>
</dbReference>
<dbReference type="AlphaFoldDB" id="A0A1I0YX58"/>
<reference evidence="1 2" key="1">
    <citation type="submission" date="2016-10" db="EMBL/GenBank/DDBJ databases">
        <authorList>
            <person name="de Groot N.N."/>
        </authorList>
    </citation>
    <scope>NUCLEOTIDE SEQUENCE [LARGE SCALE GENOMIC DNA]</scope>
    <source>
        <strain evidence="1 2">DSM 29316</strain>
    </source>
</reference>
<dbReference type="RefSeq" id="WP_092066887.1">
    <property type="nucleotide sequence ID" value="NZ_FOJU01000008.1"/>
</dbReference>
<dbReference type="STRING" id="871651.SAMN05421688_3366"/>
<name>A0A1I0YX58_9RHOB</name>
<dbReference type="Proteomes" id="UP000198796">
    <property type="component" value="Unassembled WGS sequence"/>
</dbReference>
<gene>
    <name evidence="1" type="ORF">SAMN05421688_3366</name>
</gene>
<keyword evidence="2" id="KW-1185">Reference proteome</keyword>
<evidence type="ECO:0000313" key="1">
    <source>
        <dbReference type="EMBL" id="SFB16970.1"/>
    </source>
</evidence>